<feature type="region of interest" description="Disordered" evidence="1">
    <location>
        <begin position="71"/>
        <end position="103"/>
    </location>
</feature>
<name>A0A1G4S0L2_9HYPH</name>
<protein>
    <submittedName>
        <fullName evidence="2">OB-fold nucleic acid binding domain</fullName>
    </submittedName>
</protein>
<dbReference type="EMBL" id="FMTM01000004">
    <property type="protein sequence ID" value="SCW62832.1"/>
    <property type="molecule type" value="Genomic_DNA"/>
</dbReference>
<sequence>MFITIEDESGIANLVVWVKTFEKYRRIVLGAGMLGVYGRIQREGEVVHLVAHRLTDLSSYLGSVGDRDAAFPLPHGRGDEFHHGAPRPDPRGLPKGPQPRDILDPYLHLDAIKVKTRDFR</sequence>
<evidence type="ECO:0000256" key="1">
    <source>
        <dbReference type="SAM" id="MobiDB-lite"/>
    </source>
</evidence>
<feature type="compositionally biased region" description="Basic and acidic residues" evidence="1">
    <location>
        <begin position="76"/>
        <end position="92"/>
    </location>
</feature>
<reference evidence="2 3" key="1">
    <citation type="submission" date="2016-10" db="EMBL/GenBank/DDBJ databases">
        <authorList>
            <person name="de Groot N.N."/>
        </authorList>
    </citation>
    <scope>NUCLEOTIDE SEQUENCE [LARGE SCALE GENOMIC DNA]</scope>
    <source>
        <strain evidence="2 3">CGMCC 1.3401</strain>
    </source>
</reference>
<evidence type="ECO:0000313" key="2">
    <source>
        <dbReference type="EMBL" id="SCW62832.1"/>
    </source>
</evidence>
<gene>
    <name evidence="2" type="ORF">SAMN02927900_03294</name>
</gene>
<evidence type="ECO:0000313" key="3">
    <source>
        <dbReference type="Proteomes" id="UP000199542"/>
    </source>
</evidence>
<accession>A0A1G4S0L2</accession>
<dbReference type="Proteomes" id="UP000199542">
    <property type="component" value="Unassembled WGS sequence"/>
</dbReference>
<organism evidence="2 3">
    <name type="scientific">Rhizobium mongolense subsp. loessense</name>
    <dbReference type="NCBI Taxonomy" id="158890"/>
    <lineage>
        <taxon>Bacteria</taxon>
        <taxon>Pseudomonadati</taxon>
        <taxon>Pseudomonadota</taxon>
        <taxon>Alphaproteobacteria</taxon>
        <taxon>Hyphomicrobiales</taxon>
        <taxon>Rhizobiaceae</taxon>
        <taxon>Rhizobium/Agrobacterium group</taxon>
        <taxon>Rhizobium</taxon>
    </lineage>
</organism>
<dbReference type="AlphaFoldDB" id="A0A1G4S0L2"/>
<dbReference type="CDD" id="cd04485">
    <property type="entry name" value="DnaE_OBF"/>
    <property type="match status" value="1"/>
</dbReference>
<proteinExistence type="predicted"/>